<organism evidence="2 3">
    <name type="scientific">Angiostrongylus cantonensis</name>
    <name type="common">Rat lungworm</name>
    <dbReference type="NCBI Taxonomy" id="6313"/>
    <lineage>
        <taxon>Eukaryota</taxon>
        <taxon>Metazoa</taxon>
        <taxon>Ecdysozoa</taxon>
        <taxon>Nematoda</taxon>
        <taxon>Chromadorea</taxon>
        <taxon>Rhabditida</taxon>
        <taxon>Rhabditina</taxon>
        <taxon>Rhabditomorpha</taxon>
        <taxon>Strongyloidea</taxon>
        <taxon>Metastrongylidae</taxon>
        <taxon>Angiostrongylus</taxon>
    </lineage>
</organism>
<keyword evidence="2" id="KW-1185">Reference proteome</keyword>
<reference evidence="2" key="1">
    <citation type="submission" date="2012-09" db="EMBL/GenBank/DDBJ databases">
        <authorList>
            <person name="Martin A.A."/>
        </authorList>
    </citation>
    <scope>NUCLEOTIDE SEQUENCE</scope>
</reference>
<proteinExistence type="predicted"/>
<dbReference type="Proteomes" id="UP000035642">
    <property type="component" value="Unassembled WGS sequence"/>
</dbReference>
<reference evidence="3" key="2">
    <citation type="submission" date="2017-02" db="UniProtKB">
        <authorList>
            <consortium name="WormBaseParasite"/>
        </authorList>
    </citation>
    <scope>IDENTIFICATION</scope>
</reference>
<name>A0A0K0CSP8_ANGCA</name>
<keyword evidence="1" id="KW-0812">Transmembrane</keyword>
<dbReference type="AlphaFoldDB" id="A0A0K0CSP8"/>
<feature type="transmembrane region" description="Helical" evidence="1">
    <location>
        <begin position="100"/>
        <end position="118"/>
    </location>
</feature>
<protein>
    <submittedName>
        <fullName evidence="3">Uncharacterized protein</fullName>
    </submittedName>
</protein>
<evidence type="ECO:0000256" key="1">
    <source>
        <dbReference type="SAM" id="Phobius"/>
    </source>
</evidence>
<sequence length="120" mass="13008">MMLDGVVRVQSRQFLQPPPSITVTTVSTAASVVQPSSSGMGRGSLGRRRASAFVRRVSMAIPTLTADPVPFSAVSNSVTVIKSALTLVGPRHKRIRFSSVFLKLFQITGLTYPVWLFSML</sequence>
<keyword evidence="1" id="KW-1133">Transmembrane helix</keyword>
<evidence type="ECO:0000313" key="3">
    <source>
        <dbReference type="WBParaSite" id="ACAC_0000001301-mRNA-1"/>
    </source>
</evidence>
<dbReference type="WBParaSite" id="ACAC_0000001301-mRNA-1">
    <property type="protein sequence ID" value="ACAC_0000001301-mRNA-1"/>
    <property type="gene ID" value="ACAC_0000001301"/>
</dbReference>
<dbReference type="STRING" id="6313.A0A0K0CSP8"/>
<evidence type="ECO:0000313" key="2">
    <source>
        <dbReference type="Proteomes" id="UP000035642"/>
    </source>
</evidence>
<keyword evidence="1" id="KW-0472">Membrane</keyword>
<accession>A0A0K0CSP8</accession>